<gene>
    <name evidence="1" type="ORF">SAMN05216361_0348</name>
</gene>
<evidence type="ECO:0000313" key="1">
    <source>
        <dbReference type="EMBL" id="SHF77098.1"/>
    </source>
</evidence>
<dbReference type="OrthoDB" id="6064752at2"/>
<proteinExistence type="predicted"/>
<protein>
    <submittedName>
        <fullName evidence="1">Uncharacterized protein</fullName>
    </submittedName>
</protein>
<sequence>MSILHFERKAMPVIPEHRPMYKICQILLILNISSTGGKSSLIRLHLFNWALKDKSRLKMLVSSSQSGAISFGVWGIDPVLNMALNFGAAEGLIKKINTGFQITHTGKNFLNKGNIQGLFGDDAERLTLIGKSITEQMVKDVARRWKNEV</sequence>
<reference evidence="2" key="1">
    <citation type="submission" date="2016-11" db="EMBL/GenBank/DDBJ databases">
        <authorList>
            <person name="Varghese N."/>
            <person name="Submissions S."/>
        </authorList>
    </citation>
    <scope>NUCLEOTIDE SEQUENCE [LARGE SCALE GENOMIC DNA]</scope>
    <source>
        <strain evidence="2">CGMCC 1.8995</strain>
    </source>
</reference>
<dbReference type="EMBL" id="FQWD01000001">
    <property type="protein sequence ID" value="SHF77098.1"/>
    <property type="molecule type" value="Genomic_DNA"/>
</dbReference>
<evidence type="ECO:0000313" key="2">
    <source>
        <dbReference type="Proteomes" id="UP000184520"/>
    </source>
</evidence>
<organism evidence="1 2">
    <name type="scientific">Marisediminitalea aggregata</name>
    <dbReference type="NCBI Taxonomy" id="634436"/>
    <lineage>
        <taxon>Bacteria</taxon>
        <taxon>Pseudomonadati</taxon>
        <taxon>Pseudomonadota</taxon>
        <taxon>Gammaproteobacteria</taxon>
        <taxon>Alteromonadales</taxon>
        <taxon>Alteromonadaceae</taxon>
        <taxon>Marisediminitalea</taxon>
    </lineage>
</organism>
<accession>A0A1M5ECZ2</accession>
<name>A0A1M5ECZ2_9ALTE</name>
<dbReference type="AlphaFoldDB" id="A0A1M5ECZ2"/>
<dbReference type="RefSeq" id="WP_073316903.1">
    <property type="nucleotide sequence ID" value="NZ_FQWD01000001.1"/>
</dbReference>
<dbReference type="Proteomes" id="UP000184520">
    <property type="component" value="Unassembled WGS sequence"/>
</dbReference>
<keyword evidence="2" id="KW-1185">Reference proteome</keyword>